<name>A0A6A6EC21_9PEZI</name>
<keyword evidence="2" id="KW-1185">Reference proteome</keyword>
<evidence type="ECO:0008006" key="3">
    <source>
        <dbReference type="Google" id="ProtNLM"/>
    </source>
</evidence>
<evidence type="ECO:0000313" key="1">
    <source>
        <dbReference type="EMBL" id="KAF2189401.1"/>
    </source>
</evidence>
<gene>
    <name evidence="1" type="ORF">K469DRAFT_702044</name>
</gene>
<dbReference type="OrthoDB" id="3782394at2759"/>
<dbReference type="Proteomes" id="UP000800200">
    <property type="component" value="Unassembled WGS sequence"/>
</dbReference>
<reference evidence="1" key="1">
    <citation type="journal article" date="2020" name="Stud. Mycol.">
        <title>101 Dothideomycetes genomes: a test case for predicting lifestyles and emergence of pathogens.</title>
        <authorList>
            <person name="Haridas S."/>
            <person name="Albert R."/>
            <person name="Binder M."/>
            <person name="Bloem J."/>
            <person name="Labutti K."/>
            <person name="Salamov A."/>
            <person name="Andreopoulos B."/>
            <person name="Baker S."/>
            <person name="Barry K."/>
            <person name="Bills G."/>
            <person name="Bluhm B."/>
            <person name="Cannon C."/>
            <person name="Castanera R."/>
            <person name="Culley D."/>
            <person name="Daum C."/>
            <person name="Ezra D."/>
            <person name="Gonzalez J."/>
            <person name="Henrissat B."/>
            <person name="Kuo A."/>
            <person name="Liang C."/>
            <person name="Lipzen A."/>
            <person name="Lutzoni F."/>
            <person name="Magnuson J."/>
            <person name="Mondo S."/>
            <person name="Nolan M."/>
            <person name="Ohm R."/>
            <person name="Pangilinan J."/>
            <person name="Park H.-J."/>
            <person name="Ramirez L."/>
            <person name="Alfaro M."/>
            <person name="Sun H."/>
            <person name="Tritt A."/>
            <person name="Yoshinaga Y."/>
            <person name="Zwiers L.-H."/>
            <person name="Turgeon B."/>
            <person name="Goodwin S."/>
            <person name="Spatafora J."/>
            <person name="Crous P."/>
            <person name="Grigoriev I."/>
        </authorList>
    </citation>
    <scope>NUCLEOTIDE SEQUENCE</scope>
    <source>
        <strain evidence="1">CBS 207.26</strain>
    </source>
</reference>
<dbReference type="EMBL" id="ML994621">
    <property type="protein sequence ID" value="KAF2189401.1"/>
    <property type="molecule type" value="Genomic_DNA"/>
</dbReference>
<dbReference type="AlphaFoldDB" id="A0A6A6EC21"/>
<organism evidence="1 2">
    <name type="scientific">Zopfia rhizophila CBS 207.26</name>
    <dbReference type="NCBI Taxonomy" id="1314779"/>
    <lineage>
        <taxon>Eukaryota</taxon>
        <taxon>Fungi</taxon>
        <taxon>Dikarya</taxon>
        <taxon>Ascomycota</taxon>
        <taxon>Pezizomycotina</taxon>
        <taxon>Dothideomycetes</taxon>
        <taxon>Dothideomycetes incertae sedis</taxon>
        <taxon>Zopfiaceae</taxon>
        <taxon>Zopfia</taxon>
    </lineage>
</organism>
<sequence>MAKKSRKLPVYDQSVANINEAVKYLKTLPNPSARSYAEANNLPYQQLLRAYKGGHNKKTRPKPKPLLTDDQELALEQFLDTIDDIGFGIHKDLVAQYCNKILEAAHKGSGKPPQCGKNWMQSKPLEIQKKLAQQPEAIRKHRRQVFIPTSNNREQVSLVEAISAHGKVFNPMLIIKASTILEAWVIDLPGDYLINISDSGYNNDKTSLD</sequence>
<accession>A0A6A6EC21</accession>
<evidence type="ECO:0000313" key="2">
    <source>
        <dbReference type="Proteomes" id="UP000800200"/>
    </source>
</evidence>
<protein>
    <recommendedName>
        <fullName evidence="3">HTH CENPB-type domain-containing protein</fullName>
    </recommendedName>
</protein>
<proteinExistence type="predicted"/>